<feature type="compositionally biased region" description="Acidic residues" evidence="1">
    <location>
        <begin position="289"/>
        <end position="300"/>
    </location>
</feature>
<feature type="region of interest" description="Disordered" evidence="1">
    <location>
        <begin position="189"/>
        <end position="228"/>
    </location>
</feature>
<evidence type="ECO:0008006" key="4">
    <source>
        <dbReference type="Google" id="ProtNLM"/>
    </source>
</evidence>
<dbReference type="EMBL" id="KE361639">
    <property type="protein sequence ID" value="EPQ27381.1"/>
    <property type="molecule type" value="Genomic_DNA"/>
</dbReference>
<protein>
    <recommendedName>
        <fullName evidence="4">Sin-like protein conserved region domain-containing protein</fullName>
    </recommendedName>
</protein>
<dbReference type="Proteomes" id="UP000053664">
    <property type="component" value="Unassembled WGS sequence"/>
</dbReference>
<evidence type="ECO:0000313" key="2">
    <source>
        <dbReference type="EMBL" id="EPQ27381.1"/>
    </source>
</evidence>
<evidence type="ECO:0000256" key="1">
    <source>
        <dbReference type="SAM" id="MobiDB-lite"/>
    </source>
</evidence>
<dbReference type="PANTHER" id="PTHR12069:SF0">
    <property type="entry name" value="DNA-DIRECTED RNA POLYMERASE III SUBUNIT RPC5"/>
    <property type="match status" value="1"/>
</dbReference>
<dbReference type="PANTHER" id="PTHR12069">
    <property type="entry name" value="DNA-DIRECTED RNA POLYMERASES III 80 KDA POLYPEPTIDE RNA POLYMERASE III SUBUNIT 5"/>
    <property type="match status" value="1"/>
</dbReference>
<dbReference type="KEGG" id="pfp:PFL1_04920"/>
<dbReference type="GO" id="GO:0005666">
    <property type="term" value="C:RNA polymerase III complex"/>
    <property type="evidence" value="ECO:0007669"/>
    <property type="project" value="TreeGrafter"/>
</dbReference>
<dbReference type="eggNOG" id="KOG2354">
    <property type="taxonomic scope" value="Eukaryota"/>
</dbReference>
<dbReference type="AlphaFoldDB" id="A0A061H9W4"/>
<feature type="region of interest" description="Disordered" evidence="1">
    <location>
        <begin position="277"/>
        <end position="354"/>
    </location>
</feature>
<reference evidence="2 3" key="1">
    <citation type="journal article" date="2013" name="Plant Cell">
        <title>The transition from a phytopathogenic smut ancestor to an anamorphic biocontrol agent deciphered by comparative whole-genome analysis.</title>
        <authorList>
            <person name="Lefebvre F."/>
            <person name="Joly D.L."/>
            <person name="Labbe C."/>
            <person name="Teichmann B."/>
            <person name="Linning R."/>
            <person name="Belzile F."/>
            <person name="Bakkeren G."/>
            <person name="Belanger R.R."/>
        </authorList>
    </citation>
    <scope>NUCLEOTIDE SEQUENCE [LARGE SCALE GENOMIC DNA]</scope>
    <source>
        <strain evidence="2 3">PF-1</strain>
    </source>
</reference>
<evidence type="ECO:0000313" key="3">
    <source>
        <dbReference type="Proteomes" id="UP000053664"/>
    </source>
</evidence>
<accession>A0A061H9W4</accession>
<organism evidence="2 3">
    <name type="scientific">Pseudozyma flocculosa PF-1</name>
    <dbReference type="NCBI Taxonomy" id="1277687"/>
    <lineage>
        <taxon>Eukaryota</taxon>
        <taxon>Fungi</taxon>
        <taxon>Dikarya</taxon>
        <taxon>Basidiomycota</taxon>
        <taxon>Ustilaginomycotina</taxon>
        <taxon>Ustilaginomycetes</taxon>
        <taxon>Ustilaginales</taxon>
        <taxon>Ustilaginaceae</taxon>
        <taxon>Pseudozyma</taxon>
    </lineage>
</organism>
<feature type="compositionally biased region" description="Low complexity" evidence="1">
    <location>
        <begin position="61"/>
        <end position="91"/>
    </location>
</feature>
<sequence>MSGQPLFLGRSGNPDDSIDASFASMPDVNMDPSSEPDLDTAADGDGAIQGEATDAIEAEDASTQPASQASTSASNHTAPLSQDDLPPDSDLVASLPVYLSNSLLDTSSLHLFQYPVFPRERPLPVPFSAASRGLKVSSRWRPKANRVEVDLPLDVREEVYNMDKGADFGVGADLVAQKQARIDAAYQGSAAASGSGSGSSGYVKKEKQEEERLQRERGPKRLDKTRLDSVDVPKVTNYMVGVIRDQALHLTPLSSVVQLRPSMHYLDALDEAREAEKRRDRAAAAGEAGSDDDDDDDLIEMEATGPGSTRKKAAKKEDKKPAAQTLSVAMRGDPNAAKGGAGGGGGGGGSEGRDHLMAAQREADAERWIDLEWRDEESAEAQEAFQAQLFAGSKKKLVCQTKPREYLIEVEP</sequence>
<dbReference type="InterPro" id="IPR006886">
    <property type="entry name" value="RNA_pol_III_Rpc5"/>
</dbReference>
<feature type="compositionally biased region" description="Gly residues" evidence="1">
    <location>
        <begin position="339"/>
        <end position="350"/>
    </location>
</feature>
<feature type="region of interest" description="Disordered" evidence="1">
    <location>
        <begin position="1"/>
        <end position="91"/>
    </location>
</feature>
<feature type="compositionally biased region" description="Basic and acidic residues" evidence="1">
    <location>
        <begin position="203"/>
        <end position="228"/>
    </location>
</feature>
<dbReference type="RefSeq" id="XP_007880641.1">
    <property type="nucleotide sequence ID" value="XM_007882450.1"/>
</dbReference>
<dbReference type="Pfam" id="PF04801">
    <property type="entry name" value="RPC5"/>
    <property type="match status" value="1"/>
</dbReference>
<dbReference type="GO" id="GO:0042797">
    <property type="term" value="P:tRNA transcription by RNA polymerase III"/>
    <property type="evidence" value="ECO:0007669"/>
    <property type="project" value="TreeGrafter"/>
</dbReference>
<dbReference type="HOGENOM" id="CLU_055683_0_0_1"/>
<dbReference type="OrthoDB" id="340681at2759"/>
<proteinExistence type="predicted"/>
<name>A0A061H9W4_9BASI</name>
<dbReference type="GeneID" id="19319020"/>
<gene>
    <name evidence="2" type="ORF">PFL1_04920</name>
</gene>